<protein>
    <submittedName>
        <fullName evidence="2">Uncharacterized protein</fullName>
    </submittedName>
</protein>
<proteinExistence type="predicted"/>
<evidence type="ECO:0000256" key="1">
    <source>
        <dbReference type="SAM" id="SignalP"/>
    </source>
</evidence>
<dbReference type="RefSeq" id="WP_259451587.1">
    <property type="nucleotide sequence ID" value="NZ_CP119520.1"/>
</dbReference>
<organism evidence="2 3">
    <name type="scientific">Telluria mixta</name>
    <dbReference type="NCBI Taxonomy" id="34071"/>
    <lineage>
        <taxon>Bacteria</taxon>
        <taxon>Pseudomonadati</taxon>
        <taxon>Pseudomonadota</taxon>
        <taxon>Betaproteobacteria</taxon>
        <taxon>Burkholderiales</taxon>
        <taxon>Oxalobacteraceae</taxon>
        <taxon>Telluria group</taxon>
        <taxon>Telluria</taxon>
    </lineage>
</organism>
<dbReference type="EMBL" id="JANUHC010000010">
    <property type="protein sequence ID" value="MCS0632563.1"/>
    <property type="molecule type" value="Genomic_DNA"/>
</dbReference>
<reference evidence="2" key="1">
    <citation type="submission" date="2022-08" db="EMBL/GenBank/DDBJ databases">
        <title>Reclassification of Massilia species as members of the genera Telluria, Duganella, Pseudoduganella, Mokoshia gen. nov. and Zemynaea gen. nov. using orthogonal and non-orthogonal genome-based approaches.</title>
        <authorList>
            <person name="Bowman J.P."/>
        </authorList>
    </citation>
    <scope>NUCLEOTIDE SEQUENCE</scope>
    <source>
        <strain evidence="2">LMG 11547</strain>
    </source>
</reference>
<accession>A0ABT2C591</accession>
<evidence type="ECO:0000313" key="3">
    <source>
        <dbReference type="Proteomes" id="UP001165263"/>
    </source>
</evidence>
<feature type="signal peptide" evidence="1">
    <location>
        <begin position="1"/>
        <end position="24"/>
    </location>
</feature>
<name>A0ABT2C591_9BURK</name>
<gene>
    <name evidence="2" type="ORF">NX786_24820</name>
</gene>
<feature type="chain" id="PRO_5045208827" evidence="1">
    <location>
        <begin position="25"/>
        <end position="260"/>
    </location>
</feature>
<evidence type="ECO:0000313" key="2">
    <source>
        <dbReference type="EMBL" id="MCS0632563.1"/>
    </source>
</evidence>
<keyword evidence="3" id="KW-1185">Reference proteome</keyword>
<keyword evidence="1" id="KW-0732">Signal</keyword>
<sequence length="260" mass="27703">MTGIVRRGLVGAALACLLLQTAHAAESCPETVVAAVAKSAGVLKKGNESQVVTAACKLWPYDGKTLLSAIVFSTNDEEVKQLVVAMLDARSGRIVGSYAREVGEDASVQFGEHSLSIDTAPYQLAKDVRAFGVRFRSAARGASCADGAWEDELTLFVRTADSLQPVLRGLPMSHWEAVKGCLGQSDGLVFDKAELSLGLAPTSSHGFADLTVTARITRESAADDAIGKPKIERTTLRYDGNTYQGGKNPPWWLSFFPLGD</sequence>
<dbReference type="Proteomes" id="UP001165263">
    <property type="component" value="Unassembled WGS sequence"/>
</dbReference>
<comment type="caution">
    <text evidence="2">The sequence shown here is derived from an EMBL/GenBank/DDBJ whole genome shotgun (WGS) entry which is preliminary data.</text>
</comment>